<feature type="active site" description="Nucleophile" evidence="8 10">
    <location>
        <position position="95"/>
    </location>
</feature>
<dbReference type="AlphaFoldDB" id="A0A4E0RFG2"/>
<evidence type="ECO:0000256" key="11">
    <source>
        <dbReference type="RuleBase" id="RU361215"/>
    </source>
</evidence>
<keyword evidence="4 7" id="KW-0833">Ubl conjugation pathway</keyword>
<dbReference type="Gene3D" id="3.40.532.10">
    <property type="entry name" value="Peptidase C12, ubiquitin carboxyl-terminal hydrolase"/>
    <property type="match status" value="1"/>
</dbReference>
<organism evidence="14 15">
    <name type="scientific">Fasciola hepatica</name>
    <name type="common">Liver fluke</name>
    <dbReference type="NCBI Taxonomy" id="6192"/>
    <lineage>
        <taxon>Eukaryota</taxon>
        <taxon>Metazoa</taxon>
        <taxon>Spiralia</taxon>
        <taxon>Lophotrochozoa</taxon>
        <taxon>Platyhelminthes</taxon>
        <taxon>Trematoda</taxon>
        <taxon>Digenea</taxon>
        <taxon>Plagiorchiida</taxon>
        <taxon>Echinostomata</taxon>
        <taxon>Echinostomatoidea</taxon>
        <taxon>Fasciolidae</taxon>
        <taxon>Fasciola</taxon>
    </lineage>
</organism>
<dbReference type="InterPro" id="IPR038765">
    <property type="entry name" value="Papain-like_cys_pep_sf"/>
</dbReference>
<keyword evidence="3 7" id="KW-0645">Protease</keyword>
<evidence type="ECO:0000313" key="14">
    <source>
        <dbReference type="EMBL" id="THD20438.1"/>
    </source>
</evidence>
<gene>
    <name evidence="14" type="ORF">D915_008710</name>
</gene>
<evidence type="ECO:0000256" key="3">
    <source>
        <dbReference type="ARBA" id="ARBA00022670"/>
    </source>
</evidence>
<name>A0A4E0RFG2_FASHE</name>
<dbReference type="GO" id="GO:0004843">
    <property type="term" value="F:cysteine-type deubiquitinase activity"/>
    <property type="evidence" value="ECO:0007669"/>
    <property type="project" value="UniProtKB-UniRule"/>
</dbReference>
<evidence type="ECO:0000256" key="2">
    <source>
        <dbReference type="ARBA" id="ARBA00009326"/>
    </source>
</evidence>
<dbReference type="PRINTS" id="PR00707">
    <property type="entry name" value="UBCTHYDRLASE"/>
</dbReference>
<protein>
    <recommendedName>
        <fullName evidence="7 11">Ubiquitin carboxyl-terminal hydrolase</fullName>
        <ecNumber evidence="7 11">3.4.19.12</ecNumber>
    </recommendedName>
</protein>
<comment type="similarity">
    <text evidence="2 7 10 11">Belongs to the peptidase C12 family.</text>
</comment>
<evidence type="ECO:0000256" key="12">
    <source>
        <dbReference type="SAM" id="Coils"/>
    </source>
</evidence>
<accession>A0A4E0RFG2</accession>
<evidence type="ECO:0000256" key="10">
    <source>
        <dbReference type="PROSITE-ProRule" id="PRU01393"/>
    </source>
</evidence>
<keyword evidence="12" id="KW-0175">Coiled coil</keyword>
<dbReference type="GO" id="GO:0006511">
    <property type="term" value="P:ubiquitin-dependent protein catabolic process"/>
    <property type="evidence" value="ECO:0007669"/>
    <property type="project" value="UniProtKB-UniRule"/>
</dbReference>
<feature type="active site" description="Proton donor" evidence="8 10">
    <location>
        <position position="171"/>
    </location>
</feature>
<evidence type="ECO:0000256" key="9">
    <source>
        <dbReference type="PIRSR" id="PIRSR038120-2"/>
    </source>
</evidence>
<dbReference type="PIRSF" id="PIRSF038120">
    <property type="entry name" value="Ubiquitinyl_hydrolase_UCH37"/>
    <property type="match status" value="1"/>
</dbReference>
<dbReference type="InterPro" id="IPR001578">
    <property type="entry name" value="Peptidase_C12_UCH"/>
</dbReference>
<dbReference type="Proteomes" id="UP000230066">
    <property type="component" value="Unassembled WGS sequence"/>
</dbReference>
<evidence type="ECO:0000256" key="4">
    <source>
        <dbReference type="ARBA" id="ARBA00022786"/>
    </source>
</evidence>
<keyword evidence="5 7" id="KW-0378">Hydrolase</keyword>
<dbReference type="GO" id="GO:0005737">
    <property type="term" value="C:cytoplasm"/>
    <property type="evidence" value="ECO:0007669"/>
    <property type="project" value="TreeGrafter"/>
</dbReference>
<evidence type="ECO:0000256" key="6">
    <source>
        <dbReference type="ARBA" id="ARBA00022807"/>
    </source>
</evidence>
<evidence type="ECO:0000259" key="13">
    <source>
        <dbReference type="PROSITE" id="PS52048"/>
    </source>
</evidence>
<evidence type="ECO:0000256" key="8">
    <source>
        <dbReference type="PIRSR" id="PIRSR038120-1"/>
    </source>
</evidence>
<evidence type="ECO:0000256" key="7">
    <source>
        <dbReference type="PIRNR" id="PIRNR038120"/>
    </source>
</evidence>
<feature type="coiled-coil region" evidence="12">
    <location>
        <begin position="241"/>
        <end position="275"/>
    </location>
</feature>
<dbReference type="PANTHER" id="PTHR10589:SF16">
    <property type="entry name" value="UBIQUITIN CARBOXYL-TERMINAL HYDROLASE ISOZYME L5"/>
    <property type="match status" value="1"/>
</dbReference>
<dbReference type="GO" id="GO:0016579">
    <property type="term" value="P:protein deubiquitination"/>
    <property type="evidence" value="ECO:0007669"/>
    <property type="project" value="InterPro"/>
</dbReference>
<sequence>MPNEEQHDLGSSANGNWCLIESDPGVFTELIRGFGVEGLECEEVYDLKETESIADALGLIFLFNWAGQSSGDEKIVPDPKENGIFFAKQVITNACATQAIINILMNIADKNVQLGQTLLSFKSFVEEFDSTMKGISLSTSQQIRTVHNSFSNYQMFEFDEKSSKKQDDVYHFVGYLPVNGVLYELDGLKNGPVDHGKIPANTTWIDFARPILEKRMNQRIDGNFNLMAVVPNRLSIYQKQLEQIKSSSMASQEIIKELERNIENEKRKAASHRQENIRRRHNYLPLIVELLKTLAEQGCLVEYINKAKAAAQERRAVKSNIAKM</sequence>
<dbReference type="PROSITE" id="PS52048">
    <property type="entry name" value="UCH_DOMAIN"/>
    <property type="match status" value="1"/>
</dbReference>
<dbReference type="Pfam" id="PF18031">
    <property type="entry name" value="UCH_C"/>
    <property type="match status" value="1"/>
</dbReference>
<evidence type="ECO:0000313" key="15">
    <source>
        <dbReference type="Proteomes" id="UP000230066"/>
    </source>
</evidence>
<feature type="domain" description="UCH catalytic" evidence="13">
    <location>
        <begin position="16"/>
        <end position="231"/>
    </location>
</feature>
<keyword evidence="15" id="KW-1185">Reference proteome</keyword>
<dbReference type="InterPro" id="IPR041507">
    <property type="entry name" value="UCH_C"/>
</dbReference>
<evidence type="ECO:0000256" key="5">
    <source>
        <dbReference type="ARBA" id="ARBA00022801"/>
    </source>
</evidence>
<dbReference type="InterPro" id="IPR036959">
    <property type="entry name" value="Peptidase_C12_UCH_sf"/>
</dbReference>
<dbReference type="Pfam" id="PF01088">
    <property type="entry name" value="Peptidase_C12"/>
    <property type="match status" value="1"/>
</dbReference>
<keyword evidence="6 7" id="KW-0788">Thiol protease</keyword>
<comment type="caution">
    <text evidence="14">The sequence shown here is derived from an EMBL/GenBank/DDBJ whole genome shotgun (WGS) entry which is preliminary data.</text>
</comment>
<dbReference type="SUPFAM" id="SSF54001">
    <property type="entry name" value="Cysteine proteinases"/>
    <property type="match status" value="1"/>
</dbReference>
<comment type="catalytic activity">
    <reaction evidence="1 7 10 11">
        <text>Thiol-dependent hydrolysis of ester, thioester, amide, peptide and isopeptide bonds formed by the C-terminal Gly of ubiquitin (a 76-residue protein attached to proteins as an intracellular targeting signal).</text>
        <dbReference type="EC" id="3.4.19.12"/>
    </reaction>
</comment>
<evidence type="ECO:0000256" key="1">
    <source>
        <dbReference type="ARBA" id="ARBA00000707"/>
    </source>
</evidence>
<dbReference type="PANTHER" id="PTHR10589">
    <property type="entry name" value="UBIQUITIN CARBOXYL-TERMINAL HYDROLASE"/>
    <property type="match status" value="1"/>
</dbReference>
<feature type="site" description="Transition state stabilizer" evidence="10">
    <location>
        <position position="89"/>
    </location>
</feature>
<reference evidence="14" key="1">
    <citation type="submission" date="2019-03" db="EMBL/GenBank/DDBJ databases">
        <title>Improved annotation for the trematode Fasciola hepatica.</title>
        <authorList>
            <person name="Choi Y.-J."/>
            <person name="Martin J."/>
            <person name="Mitreva M."/>
        </authorList>
    </citation>
    <scope>NUCLEOTIDE SEQUENCE [LARGE SCALE GENOMIC DNA]</scope>
</reference>
<feature type="site" description="Important for enzyme activity" evidence="9 10">
    <location>
        <position position="186"/>
    </location>
</feature>
<dbReference type="InterPro" id="IPR017390">
    <property type="entry name" value="Ubiquitinyl_hydrolase_UCH37"/>
</dbReference>
<dbReference type="PROSITE" id="PS52049">
    <property type="entry name" value="ULD"/>
    <property type="match status" value="1"/>
</dbReference>
<proteinExistence type="inferred from homology"/>
<dbReference type="EMBL" id="JXXN02004630">
    <property type="protein sequence ID" value="THD20438.1"/>
    <property type="molecule type" value="Genomic_DNA"/>
</dbReference>
<dbReference type="EC" id="3.4.19.12" evidence="7 11"/>
<dbReference type="CDD" id="cd09617">
    <property type="entry name" value="Peptidase_C12_UCH37_BAP1"/>
    <property type="match status" value="1"/>
</dbReference>